<dbReference type="Pfam" id="PF20731">
    <property type="entry name" value="RE_NgoFVII_C"/>
    <property type="match status" value="1"/>
</dbReference>
<name>A0ABY2SYW1_9BACI</name>
<accession>A0ABY2SYW1</accession>
<dbReference type="Proteomes" id="UP000308330">
    <property type="component" value="Unassembled WGS sequence"/>
</dbReference>
<dbReference type="Gene3D" id="3.30.870.10">
    <property type="entry name" value="Endonuclease Chain A"/>
    <property type="match status" value="1"/>
</dbReference>
<evidence type="ECO:0000313" key="3">
    <source>
        <dbReference type="EMBL" id="TKI46248.1"/>
    </source>
</evidence>
<gene>
    <name evidence="3" type="ORF">FC748_18150</name>
</gene>
<dbReference type="RefSeq" id="WP_108031025.1">
    <property type="nucleotide sequence ID" value="NZ_PYUE01000008.1"/>
</dbReference>
<feature type="domain" description="Restriction endonuclease type II NgoFVII N-terminal" evidence="1">
    <location>
        <begin position="5"/>
        <end position="149"/>
    </location>
</feature>
<keyword evidence="3" id="KW-0378">Hydrolase</keyword>
<dbReference type="CDD" id="cd09117">
    <property type="entry name" value="PLDc_Bfil_DEXD_like"/>
    <property type="match status" value="1"/>
</dbReference>
<evidence type="ECO:0000259" key="2">
    <source>
        <dbReference type="Pfam" id="PF20731"/>
    </source>
</evidence>
<dbReference type="GO" id="GO:0004519">
    <property type="term" value="F:endonuclease activity"/>
    <property type="evidence" value="ECO:0007669"/>
    <property type="project" value="UniProtKB-KW"/>
</dbReference>
<keyword evidence="3" id="KW-0255">Endonuclease</keyword>
<sequence length="329" mass="37788">MYLIQDLESHVLETPYSEGYRHLRVLSGYVSPIFIEHVLETYNELNLEVTVGMVPNDGLSTWQHWAFLRLMHLFTDRLSIFYQVSRPGNHRKVYHWQDPILETKVFIGSANFTKNGFGRQREILVESTCNNIDEIFSDLDVIRCDNADVEEQVSLYKVLPRRVVAPASPTSTGEHPHEVVFEPAVVEVLSTPTHTYNEYVDISLVDKRTGEVPAKSGLNWGQREGRNHNQAYLSVKGVHGERPDFFPPLKAPFIMITDDGENLVCVMAQANRKAIHTRENNSIMGAYFRRRLGLLDGAFVVTDDLVRYGRNSVRIYKIDDETYYMDFSV</sequence>
<reference evidence="3 4" key="1">
    <citation type="submission" date="2019-04" db="EMBL/GenBank/DDBJ databases">
        <title>Lysinibacillus genome sequencing.</title>
        <authorList>
            <person name="Dunlap C."/>
        </authorList>
    </citation>
    <scope>NUCLEOTIDE SEQUENCE [LARGE SCALE GENOMIC DNA]</scope>
    <source>
        <strain evidence="3 4">KCTC 33042</strain>
    </source>
</reference>
<dbReference type="InterPro" id="IPR048923">
    <property type="entry name" value="RE_NgoFVII_C"/>
</dbReference>
<dbReference type="Pfam" id="PF09565">
    <property type="entry name" value="RE_NgoFVII"/>
    <property type="match status" value="1"/>
</dbReference>
<keyword evidence="3" id="KW-0540">Nuclease</keyword>
<dbReference type="InterPro" id="IPR019065">
    <property type="entry name" value="RE_NgoFVII_N"/>
</dbReference>
<protein>
    <submittedName>
        <fullName evidence="3">NgoFVII family restriction endonuclease</fullName>
    </submittedName>
</protein>
<comment type="caution">
    <text evidence="3">The sequence shown here is derived from an EMBL/GenBank/DDBJ whole genome shotgun (WGS) entry which is preliminary data.</text>
</comment>
<organism evidence="3 4">
    <name type="scientific">Lysinibacillus tabacifolii</name>
    <dbReference type="NCBI Taxonomy" id="1173107"/>
    <lineage>
        <taxon>Bacteria</taxon>
        <taxon>Bacillati</taxon>
        <taxon>Bacillota</taxon>
        <taxon>Bacilli</taxon>
        <taxon>Bacillales</taxon>
        <taxon>Bacillaceae</taxon>
        <taxon>Lysinibacillus</taxon>
    </lineage>
</organism>
<evidence type="ECO:0000313" key="4">
    <source>
        <dbReference type="Proteomes" id="UP000308330"/>
    </source>
</evidence>
<feature type="domain" description="Restriction endonuclease type II NgoFVII C-terminal B3-like DNA-binding" evidence="2">
    <location>
        <begin position="201"/>
        <end position="319"/>
    </location>
</feature>
<evidence type="ECO:0000259" key="1">
    <source>
        <dbReference type="Pfam" id="PF09565"/>
    </source>
</evidence>
<keyword evidence="4" id="KW-1185">Reference proteome</keyword>
<dbReference type="EMBL" id="SZPT01000005">
    <property type="protein sequence ID" value="TKI46248.1"/>
    <property type="molecule type" value="Genomic_DNA"/>
</dbReference>
<proteinExistence type="predicted"/>